<dbReference type="InterPro" id="IPR013525">
    <property type="entry name" value="ABC2_TM"/>
</dbReference>
<sequence>MTYFRRKWQVLMWKNLIVRKRHWFLTLFELVIPVLLFWLVAWMRQNDVIGKKANVVPEQINLRYSEATIIDYSFIHHDVVNLAYTPDTSFTRQIIEEFNRTLTSVLQNTSKLDSFDAFDSELKLEQFFHVKYENRSINTNHIGYGIVFEDIKDDATIPNDFKYKIRSTIPKWDTKVIFPQFLPAGPTDEADLYIYQGFLAIQMAIDNAYIQVASGGASVNDYTLAIQKFPFPAYKVDIFNELFKSLMPLFTSLSFITISISVLKKVVEEKASGVKEMMKMMGLQTWMVWAGWALNGLMVYAITCAVITTLLCYGYDSDKGPVIANVHFTIIFTLFILFCLAAIFFCFAISSFFMSPTIGMSVGMIVWVFSYTVLQASIGDTTLPLALHLLFSLVPMYNMCTGYNVIAAFESRGVAVNWLNLFSDAMGGSGTSLGSVMLMFFVQMAVYMIITWYVTSIHPGPYGRAEPWWFPCKFCMSSEEKKELMLGSDDEEDERYEAPPKDMKVGLKIQDLRKVFNGNMVAVDKVNLDIYEGQITALLGHNGAGKTTTMSILTGMYSPTAGSVYAKDYNIFQQMDRFRNSLGLCPQQDMLFPYLTALEHLIFFGMLKGMTMGLARSEGLKLLQMLNVSDKKTVLAEKLSGGMKRKLSLAIALIGSPQVLILDEPTSGMDPESRREMWDLLLSLRQNRTILITTHFMEEADVLGDRIAIMDHGKVKCYGTTLFLKRVYGTGYQLTVMKKVSSSVDSITHLIRGSVAGAELKTTHPTQVTYKVPQEQAPNLPDMFAAIEGNKEQLGISGVGISCTTMEEVFLRVGELAREEKYEFDKTSSHSKDQQHMIRNTSNEALTYKKRKGLPLFIQQFKSLILKRSLFNFRRPITSIIYLVLPAVLMWFTMKNNLMNVVQGSQDPPLTMHLSLYGHTSAYVSGPENLQFTYSQLVIQQDSSNVSVKGNIVEALLNIGVENVARYKTHVIVAANFEETNKTATALYNGLAYHSAPISVNMLTNALLRSNSRTSDNSITITNQPLDLENFAGACSQLNEVTLWMTALVWLTLLPIGVRTILTD</sequence>
<dbReference type="InterPro" id="IPR003593">
    <property type="entry name" value="AAA+_ATPase"/>
</dbReference>
<dbReference type="SMART" id="SM00382">
    <property type="entry name" value="AAA"/>
    <property type="match status" value="1"/>
</dbReference>
<evidence type="ECO:0000256" key="8">
    <source>
        <dbReference type="ARBA" id="ARBA00022989"/>
    </source>
</evidence>
<dbReference type="CDD" id="cd03263">
    <property type="entry name" value="ABC_subfamily_A"/>
    <property type="match status" value="1"/>
</dbReference>
<evidence type="ECO:0000313" key="12">
    <source>
        <dbReference type="EMBL" id="JAS84266.1"/>
    </source>
</evidence>
<dbReference type="InterPro" id="IPR003439">
    <property type="entry name" value="ABC_transporter-like_ATP-bd"/>
</dbReference>
<dbReference type="PROSITE" id="PS50893">
    <property type="entry name" value="ABC_TRANSPORTER_2"/>
    <property type="match status" value="1"/>
</dbReference>
<evidence type="ECO:0000256" key="6">
    <source>
        <dbReference type="ARBA" id="ARBA00022741"/>
    </source>
</evidence>
<keyword evidence="5" id="KW-0677">Repeat</keyword>
<dbReference type="InterPro" id="IPR026082">
    <property type="entry name" value="ABCA"/>
</dbReference>
<dbReference type="Pfam" id="PF23321">
    <property type="entry name" value="R1_ABCA1"/>
    <property type="match status" value="1"/>
</dbReference>
<feature type="transmembrane region" description="Helical" evidence="10">
    <location>
        <begin position="386"/>
        <end position="409"/>
    </location>
</feature>
<keyword evidence="9 10" id="KW-0472">Membrane</keyword>
<comment type="similarity">
    <text evidence="2">Belongs to the ABC transporter superfamily. ABCA family.</text>
</comment>
<dbReference type="InterPro" id="IPR017871">
    <property type="entry name" value="ABC_transporter-like_CS"/>
</dbReference>
<evidence type="ECO:0000256" key="5">
    <source>
        <dbReference type="ARBA" id="ARBA00022737"/>
    </source>
</evidence>
<name>A0A1B6IBE8_9HEMI</name>
<dbReference type="GO" id="GO:0005319">
    <property type="term" value="F:lipid transporter activity"/>
    <property type="evidence" value="ECO:0007669"/>
    <property type="project" value="TreeGrafter"/>
</dbReference>
<organism evidence="12">
    <name type="scientific">Homalodisca liturata</name>
    <dbReference type="NCBI Taxonomy" id="320908"/>
    <lineage>
        <taxon>Eukaryota</taxon>
        <taxon>Metazoa</taxon>
        <taxon>Ecdysozoa</taxon>
        <taxon>Arthropoda</taxon>
        <taxon>Hexapoda</taxon>
        <taxon>Insecta</taxon>
        <taxon>Pterygota</taxon>
        <taxon>Neoptera</taxon>
        <taxon>Paraneoptera</taxon>
        <taxon>Hemiptera</taxon>
        <taxon>Auchenorrhyncha</taxon>
        <taxon>Membracoidea</taxon>
        <taxon>Cicadellidae</taxon>
        <taxon>Cicadellinae</taxon>
        <taxon>Proconiini</taxon>
        <taxon>Homalodisca</taxon>
    </lineage>
</organism>
<dbReference type="PROSITE" id="PS00211">
    <property type="entry name" value="ABC_TRANSPORTER_1"/>
    <property type="match status" value="1"/>
</dbReference>
<feature type="transmembrane region" description="Helical" evidence="10">
    <location>
        <begin position="286"/>
        <end position="314"/>
    </location>
</feature>
<feature type="non-terminal residue" evidence="12">
    <location>
        <position position="1064"/>
    </location>
</feature>
<dbReference type="PANTHER" id="PTHR19229:SF36">
    <property type="entry name" value="ATP-BINDING CASSETTE SUB-FAMILY A MEMBER 2"/>
    <property type="match status" value="1"/>
</dbReference>
<dbReference type="InterPro" id="IPR027417">
    <property type="entry name" value="P-loop_NTPase"/>
</dbReference>
<keyword evidence="6" id="KW-0547">Nucleotide-binding</keyword>
<evidence type="ECO:0000259" key="11">
    <source>
        <dbReference type="PROSITE" id="PS50893"/>
    </source>
</evidence>
<feature type="transmembrane region" description="Helical" evidence="10">
    <location>
        <begin position="246"/>
        <end position="266"/>
    </location>
</feature>
<feature type="transmembrane region" description="Helical" evidence="10">
    <location>
        <begin position="356"/>
        <end position="374"/>
    </location>
</feature>
<dbReference type="GO" id="GO:0005524">
    <property type="term" value="F:ATP binding"/>
    <property type="evidence" value="ECO:0007669"/>
    <property type="project" value="UniProtKB-KW"/>
</dbReference>
<evidence type="ECO:0000256" key="1">
    <source>
        <dbReference type="ARBA" id="ARBA00004141"/>
    </source>
</evidence>
<proteinExistence type="inferred from homology"/>
<feature type="transmembrane region" description="Helical" evidence="10">
    <location>
        <begin position="326"/>
        <end position="350"/>
    </location>
</feature>
<protein>
    <recommendedName>
        <fullName evidence="11">ABC transporter domain-containing protein</fullName>
    </recommendedName>
</protein>
<dbReference type="PANTHER" id="PTHR19229">
    <property type="entry name" value="ATP-BINDING CASSETTE TRANSPORTER SUBFAMILY A ABCA"/>
    <property type="match status" value="1"/>
</dbReference>
<dbReference type="AlphaFoldDB" id="A0A1B6IBE8"/>
<dbReference type="GO" id="GO:0140359">
    <property type="term" value="F:ABC-type transporter activity"/>
    <property type="evidence" value="ECO:0007669"/>
    <property type="project" value="InterPro"/>
</dbReference>
<keyword evidence="3" id="KW-0813">Transport</keyword>
<dbReference type="Pfam" id="PF12698">
    <property type="entry name" value="ABC2_membrane_3"/>
    <property type="match status" value="1"/>
</dbReference>
<keyword evidence="7" id="KW-0067">ATP-binding</keyword>
<dbReference type="Pfam" id="PF00005">
    <property type="entry name" value="ABC_tran"/>
    <property type="match status" value="1"/>
</dbReference>
<dbReference type="InterPro" id="IPR056264">
    <property type="entry name" value="R2_ABCA1-4-like"/>
</dbReference>
<feature type="transmembrane region" description="Helical" evidence="10">
    <location>
        <begin position="1041"/>
        <end position="1062"/>
    </location>
</feature>
<evidence type="ECO:0000256" key="10">
    <source>
        <dbReference type="SAM" id="Phobius"/>
    </source>
</evidence>
<feature type="transmembrane region" description="Helical" evidence="10">
    <location>
        <begin position="22"/>
        <end position="42"/>
    </location>
</feature>
<evidence type="ECO:0000256" key="7">
    <source>
        <dbReference type="ARBA" id="ARBA00022840"/>
    </source>
</evidence>
<evidence type="ECO:0000256" key="3">
    <source>
        <dbReference type="ARBA" id="ARBA00022448"/>
    </source>
</evidence>
<keyword evidence="4 10" id="KW-0812">Transmembrane</keyword>
<feature type="transmembrane region" description="Helical" evidence="10">
    <location>
        <begin position="877"/>
        <end position="894"/>
    </location>
</feature>
<accession>A0A1B6IBE8</accession>
<keyword evidence="8 10" id="KW-1133">Transmembrane helix</keyword>
<gene>
    <name evidence="12" type="ORF">g.54571</name>
</gene>
<dbReference type="Gene3D" id="3.40.50.300">
    <property type="entry name" value="P-loop containing nucleotide triphosphate hydrolases"/>
    <property type="match status" value="1"/>
</dbReference>
<dbReference type="SUPFAM" id="SSF52540">
    <property type="entry name" value="P-loop containing nucleoside triphosphate hydrolases"/>
    <property type="match status" value="1"/>
</dbReference>
<dbReference type="GO" id="GO:0016020">
    <property type="term" value="C:membrane"/>
    <property type="evidence" value="ECO:0007669"/>
    <property type="project" value="UniProtKB-SubCell"/>
</dbReference>
<reference evidence="12" key="1">
    <citation type="submission" date="2015-11" db="EMBL/GenBank/DDBJ databases">
        <title>De novo transcriptome assembly of four potential Pierce s Disease insect vectors from Arizona vineyards.</title>
        <authorList>
            <person name="Tassone E.E."/>
        </authorList>
    </citation>
    <scope>NUCLEOTIDE SEQUENCE</scope>
</reference>
<feature type="domain" description="ABC transporter" evidence="11">
    <location>
        <begin position="507"/>
        <end position="737"/>
    </location>
</feature>
<dbReference type="FunFam" id="3.40.50.300:FF:000933">
    <property type="entry name" value="ABC transporter A family member 7"/>
    <property type="match status" value="1"/>
</dbReference>
<comment type="subcellular location">
    <subcellularLocation>
        <location evidence="1">Membrane</location>
        <topology evidence="1">Multi-pass membrane protein</topology>
    </subcellularLocation>
</comment>
<dbReference type="GO" id="GO:0016887">
    <property type="term" value="F:ATP hydrolysis activity"/>
    <property type="evidence" value="ECO:0007669"/>
    <property type="project" value="InterPro"/>
</dbReference>
<dbReference type="EMBL" id="GECU01023440">
    <property type="protein sequence ID" value="JAS84266.1"/>
    <property type="molecule type" value="Transcribed_RNA"/>
</dbReference>
<evidence type="ECO:0000256" key="2">
    <source>
        <dbReference type="ARBA" id="ARBA00008869"/>
    </source>
</evidence>
<evidence type="ECO:0000256" key="4">
    <source>
        <dbReference type="ARBA" id="ARBA00022692"/>
    </source>
</evidence>
<feature type="transmembrane region" description="Helical" evidence="10">
    <location>
        <begin position="429"/>
        <end position="454"/>
    </location>
</feature>
<evidence type="ECO:0000256" key="9">
    <source>
        <dbReference type="ARBA" id="ARBA00023136"/>
    </source>
</evidence>